<comment type="catalytic activity">
    <reaction evidence="1 7">
        <text>beta-D-fructose 1-phosphate + H2O = D-fructose + phosphate</text>
        <dbReference type="Rhea" id="RHEA:35603"/>
        <dbReference type="ChEBI" id="CHEBI:15377"/>
        <dbReference type="ChEBI" id="CHEBI:37721"/>
        <dbReference type="ChEBI" id="CHEBI:43474"/>
        <dbReference type="ChEBI" id="CHEBI:138881"/>
    </reaction>
</comment>
<organism evidence="10 11">
    <name type="scientific">Mycoemilia scoparia</name>
    <dbReference type="NCBI Taxonomy" id="417184"/>
    <lineage>
        <taxon>Eukaryota</taxon>
        <taxon>Fungi</taxon>
        <taxon>Fungi incertae sedis</taxon>
        <taxon>Zoopagomycota</taxon>
        <taxon>Kickxellomycotina</taxon>
        <taxon>Kickxellomycetes</taxon>
        <taxon>Kickxellales</taxon>
        <taxon>Kickxellaceae</taxon>
        <taxon>Mycoemilia</taxon>
    </lineage>
</organism>
<dbReference type="SUPFAM" id="SSF111321">
    <property type="entry name" value="AF1104-like"/>
    <property type="match status" value="1"/>
</dbReference>
<evidence type="ECO:0000256" key="5">
    <source>
        <dbReference type="ARBA" id="ARBA00023211"/>
    </source>
</evidence>
<reference evidence="10" key="1">
    <citation type="submission" date="2022-07" db="EMBL/GenBank/DDBJ databases">
        <title>Phylogenomic reconstructions and comparative analyses of Kickxellomycotina fungi.</title>
        <authorList>
            <person name="Reynolds N.K."/>
            <person name="Stajich J.E."/>
            <person name="Barry K."/>
            <person name="Grigoriev I.V."/>
            <person name="Crous P."/>
            <person name="Smith M.E."/>
        </authorList>
    </citation>
    <scope>NUCLEOTIDE SEQUENCE</scope>
    <source>
        <strain evidence="10">NBRC 100468</strain>
    </source>
</reference>
<evidence type="ECO:0000256" key="4">
    <source>
        <dbReference type="ARBA" id="ARBA00022801"/>
    </source>
</evidence>
<dbReference type="InterPro" id="IPR039763">
    <property type="entry name" value="ARMT1"/>
</dbReference>
<feature type="region of interest" description="Disordered" evidence="8">
    <location>
        <begin position="228"/>
        <end position="266"/>
    </location>
</feature>
<proteinExistence type="inferred from homology"/>
<dbReference type="EMBL" id="JANBPU010000347">
    <property type="protein sequence ID" value="KAJ1912421.1"/>
    <property type="molecule type" value="Genomic_DNA"/>
</dbReference>
<gene>
    <name evidence="10" type="primary">HRT2</name>
    <name evidence="10" type="ORF">H4219_005612</name>
</gene>
<evidence type="ECO:0000256" key="3">
    <source>
        <dbReference type="ARBA" id="ARBA00022723"/>
    </source>
</evidence>
<dbReference type="GO" id="GO:0006974">
    <property type="term" value="P:DNA damage response"/>
    <property type="evidence" value="ECO:0007669"/>
    <property type="project" value="TreeGrafter"/>
</dbReference>
<comment type="caution">
    <text evidence="10">The sequence shown here is derived from an EMBL/GenBank/DDBJ whole genome shotgun (WGS) entry which is preliminary data.</text>
</comment>
<feature type="domain" description="Damage-control phosphatase ARMT1-like metal-binding" evidence="9">
    <location>
        <begin position="36"/>
        <end position="237"/>
    </location>
</feature>
<dbReference type="GO" id="GO:0016791">
    <property type="term" value="F:phosphatase activity"/>
    <property type="evidence" value="ECO:0007669"/>
    <property type="project" value="TreeGrafter"/>
</dbReference>
<dbReference type="EC" id="3.1.3.-" evidence="7"/>
<accession>A0A9W8DPR5</accession>
<feature type="compositionally biased region" description="Low complexity" evidence="8">
    <location>
        <begin position="235"/>
        <end position="247"/>
    </location>
</feature>
<dbReference type="PANTHER" id="PTHR12260:SF6">
    <property type="entry name" value="DAMAGE-CONTROL PHOSPHATASE ARMT1"/>
    <property type="match status" value="1"/>
</dbReference>
<dbReference type="Gene3D" id="1.20.930.60">
    <property type="match status" value="1"/>
</dbReference>
<evidence type="ECO:0000256" key="7">
    <source>
        <dbReference type="RuleBase" id="RU367030"/>
    </source>
</evidence>
<dbReference type="Proteomes" id="UP001150538">
    <property type="component" value="Unassembled WGS sequence"/>
</dbReference>
<dbReference type="Pfam" id="PF01937">
    <property type="entry name" value="ARMT1-like_dom"/>
    <property type="match status" value="2"/>
</dbReference>
<name>A0A9W8DPR5_9FUNG</name>
<dbReference type="PANTHER" id="PTHR12260">
    <property type="entry name" value="DAMAGE-CONTROL PHOSPHATASE ARMT1"/>
    <property type="match status" value="1"/>
</dbReference>
<evidence type="ECO:0000256" key="6">
    <source>
        <dbReference type="ARBA" id="ARBA00048809"/>
    </source>
</evidence>
<feature type="domain" description="Damage-control phosphatase ARMT1-like metal-binding" evidence="9">
    <location>
        <begin position="259"/>
        <end position="479"/>
    </location>
</feature>
<comment type="domain">
    <text evidence="7">Subfamily III proteins have a conserved RTxK motif about 40-50 residues from the C-terminus; the threonine may be replaced by serine or cysteine.</text>
</comment>
<keyword evidence="3 7" id="KW-0479">Metal-binding</keyword>
<dbReference type="InterPro" id="IPR002791">
    <property type="entry name" value="ARMT1-like_metal-bd"/>
</dbReference>
<dbReference type="AlphaFoldDB" id="A0A9W8DPR5"/>
<comment type="function">
    <text evidence="7">Metal-dependent phosphatase that shows phosphatase activity against several substrates, including fructose-1-phosphate and fructose-6-phosphate. Its preference for fructose-1-phosphate, a strong glycating agent that causes DNA damage rather than a canonical yeast metabolite, suggests a damage-control function in hexose phosphate metabolism.</text>
</comment>
<evidence type="ECO:0000256" key="8">
    <source>
        <dbReference type="SAM" id="MobiDB-lite"/>
    </source>
</evidence>
<dbReference type="GO" id="GO:0005634">
    <property type="term" value="C:nucleus"/>
    <property type="evidence" value="ECO:0007669"/>
    <property type="project" value="TreeGrafter"/>
</dbReference>
<comment type="catalytic activity">
    <reaction evidence="6 7">
        <text>beta-D-fructose 6-phosphate = dihydroxyacetone + D-glyceraldehyde 3-phosphate</text>
        <dbReference type="Rhea" id="RHEA:28002"/>
        <dbReference type="ChEBI" id="CHEBI:16016"/>
        <dbReference type="ChEBI" id="CHEBI:57634"/>
        <dbReference type="ChEBI" id="CHEBI:59776"/>
    </reaction>
</comment>
<keyword evidence="11" id="KW-1185">Reference proteome</keyword>
<evidence type="ECO:0000259" key="9">
    <source>
        <dbReference type="Pfam" id="PF01937"/>
    </source>
</evidence>
<evidence type="ECO:0000256" key="2">
    <source>
        <dbReference type="ARBA" id="ARBA00009519"/>
    </source>
</evidence>
<keyword evidence="4 7" id="KW-0378">Hydrolase</keyword>
<dbReference type="OrthoDB" id="541375at2759"/>
<sequence length="512" mass="58170">MMILPQNLRYSFSLDNTPFPPCKCDKEGSFSSESLKTRVPFIVQKIITTVKNHSSSSSSSATSNPEKVQEAQNVIIKELEQLINEMSDPSATLSLLKEEGDTIGDIKQCNEILTQYNFTDKTWVETPFIIWETYLYRRVGGIFARSKYWSDFDYFFDQKLETFISASQSVSILAKQTLADDIATLKTSTSTNADDSENFAGVLKGSLWGNQNDLSMFPDFDGDDFNQMQEKRQQSEASSAIASKAQSIVDGQDDDDDDNDEKKDTNDKVQTALATKILEDHSPQIWQYLKNNVKNGRIDIVLDNAGYELYMDLLLANWLTTHGYAKVVYFHCKRIPWYVSDVCKPDFYWILNDSPSQYRQQRQNMVAEGGIEALEVLTQKWKTYLENGTWKLEDDLFWTGLLPFHYLPENANQLWTEELTKSDLVIFKGDLNFRKLTHDLSWDPSVPFADAIGPLASKSIFAPPIVSLRTTKADTVVNVDSDIYKALDDSEPGWLTSGSYSTILFSNPRSDN</sequence>
<evidence type="ECO:0000313" key="11">
    <source>
        <dbReference type="Proteomes" id="UP001150538"/>
    </source>
</evidence>
<protein>
    <recommendedName>
        <fullName evidence="7">Sugar phosphate phosphatase</fullName>
        <ecNumber evidence="7">3.1.3.-</ecNumber>
    </recommendedName>
</protein>
<comment type="cofactor">
    <cofactor evidence="7">
        <name>Mn(2+)</name>
        <dbReference type="ChEBI" id="CHEBI:29035"/>
    </cofactor>
    <cofactor evidence="7">
        <name>Ni(2+)</name>
        <dbReference type="ChEBI" id="CHEBI:49786"/>
    </cofactor>
</comment>
<dbReference type="GO" id="GO:0046872">
    <property type="term" value="F:metal ion binding"/>
    <property type="evidence" value="ECO:0007669"/>
    <property type="project" value="UniProtKB-UniRule"/>
</dbReference>
<evidence type="ECO:0000256" key="1">
    <source>
        <dbReference type="ARBA" id="ARBA00001326"/>
    </source>
</evidence>
<comment type="similarity">
    <text evidence="2 7">Belongs to the damage-control phosphatase family. Sugar phosphate phosphatase III subfamily.</text>
</comment>
<dbReference type="Gene3D" id="3.40.50.10880">
    <property type="entry name" value="Uncharacterised protein PF01937, DUF89, domain 3"/>
    <property type="match status" value="1"/>
</dbReference>
<evidence type="ECO:0000313" key="10">
    <source>
        <dbReference type="EMBL" id="KAJ1912421.1"/>
    </source>
</evidence>
<dbReference type="InterPro" id="IPR036075">
    <property type="entry name" value="ARMT-1-like_metal-bd_sf"/>
</dbReference>
<keyword evidence="5 7" id="KW-0464">Manganese</keyword>